<dbReference type="InterPro" id="IPR016064">
    <property type="entry name" value="NAD/diacylglycerol_kinase_sf"/>
</dbReference>
<dbReference type="SUPFAM" id="SSF111331">
    <property type="entry name" value="NAD kinase/diacylglycerol kinase-like"/>
    <property type="match status" value="1"/>
</dbReference>
<proteinExistence type="predicted"/>
<sequence length="371" mass="41152">MIRIGLIINPIAGMGGLVGLKGTDGEDILKKAIELGSKPKSSQKAREALKELEPIKHDIKIVTGQGSMGENEARALDFNVEVINVENSQNTTQRDTINISREMLNKDIKLLLFVGGDGTARDIYSGVKNNLITIGIPAGVKIHSPVYAINPKFGGYLALKFIKEEIKKVEEKEVLDLDEKMYRCGKVNTTLYGYLKVPVEKSFMQNKKAPTPLSEESSQKAIGLYLADNMKEDIVYIIGPGTTTRALMDVLNLDDTLLGVDILKNKKLLKKDANEGDILEAIKNHKSMLIITPTGGQGYLLGRGNQQISYKVINEIGRENIIVASTLYKLRSLNFKPLYVDTSNEETNKRLSGYIKVIVGYKEEIMYKIKC</sequence>
<accession>A0A0C7G4W3</accession>
<keyword evidence="1" id="KW-0418">Kinase</keyword>
<gene>
    <name evidence="1" type="ORF">R28058_05541</name>
</gene>
<dbReference type="RefSeq" id="WP_055341399.1">
    <property type="nucleotide sequence ID" value="NZ_CDNI01000003.1"/>
</dbReference>
<dbReference type="PANTHER" id="PTHR40697:SF2">
    <property type="entry name" value="ATP-NAD KINASE-RELATED"/>
    <property type="match status" value="1"/>
</dbReference>
<reference evidence="1 2" key="1">
    <citation type="submission" date="2015-01" db="EMBL/GenBank/DDBJ databases">
        <authorList>
            <person name="Aslett A.Martin."/>
            <person name="De Silva Nishadi"/>
        </authorList>
    </citation>
    <scope>NUCLEOTIDE SEQUENCE [LARGE SCALE GENOMIC DNA]</scope>
    <source>
        <strain evidence="1 2">R28058</strain>
    </source>
</reference>
<dbReference type="Pfam" id="PF01513">
    <property type="entry name" value="NAD_kinase"/>
    <property type="match status" value="1"/>
</dbReference>
<dbReference type="InterPro" id="IPR011386">
    <property type="entry name" value="Put_ATP-NAD_kin"/>
</dbReference>
<dbReference type="GO" id="GO:0006741">
    <property type="term" value="P:NADP+ biosynthetic process"/>
    <property type="evidence" value="ECO:0007669"/>
    <property type="project" value="InterPro"/>
</dbReference>
<dbReference type="AlphaFoldDB" id="A0A0C7G4W3"/>
<dbReference type="GO" id="GO:0051287">
    <property type="term" value="F:NAD binding"/>
    <property type="evidence" value="ECO:0007669"/>
    <property type="project" value="UniProtKB-ARBA"/>
</dbReference>
<dbReference type="Pfam" id="PF20143">
    <property type="entry name" value="NAD_kinase_C"/>
    <property type="match status" value="1"/>
</dbReference>
<protein>
    <submittedName>
        <fullName evidence="1">Inorganic polyphosphate/ATP-NAD kinase</fullName>
    </submittedName>
</protein>
<dbReference type="InterPro" id="IPR002504">
    <property type="entry name" value="NADK"/>
</dbReference>
<evidence type="ECO:0000313" key="1">
    <source>
        <dbReference type="EMBL" id="CEQ02821.1"/>
    </source>
</evidence>
<dbReference type="EMBL" id="CEKZ01000003">
    <property type="protein sequence ID" value="CEQ02821.1"/>
    <property type="molecule type" value="Genomic_DNA"/>
</dbReference>
<dbReference type="PANTHER" id="PTHR40697">
    <property type="entry name" value="ACETOIN CATABOLISM PROTEIN X"/>
    <property type="match status" value="1"/>
</dbReference>
<dbReference type="Proteomes" id="UP000049127">
    <property type="component" value="Unassembled WGS sequence"/>
</dbReference>
<keyword evidence="1" id="KW-0808">Transferase</keyword>
<name>A0A0C7G4W3_PARSO</name>
<dbReference type="GO" id="GO:0005524">
    <property type="term" value="F:ATP binding"/>
    <property type="evidence" value="ECO:0007669"/>
    <property type="project" value="UniProtKB-ARBA"/>
</dbReference>
<organism evidence="1 2">
    <name type="scientific">Paraclostridium sordellii</name>
    <name type="common">Clostridium sordellii</name>
    <dbReference type="NCBI Taxonomy" id="1505"/>
    <lineage>
        <taxon>Bacteria</taxon>
        <taxon>Bacillati</taxon>
        <taxon>Bacillota</taxon>
        <taxon>Clostridia</taxon>
        <taxon>Peptostreptococcales</taxon>
        <taxon>Peptostreptococcaceae</taxon>
        <taxon>Paraclostridium</taxon>
    </lineage>
</organism>
<evidence type="ECO:0000313" key="2">
    <source>
        <dbReference type="Proteomes" id="UP000049127"/>
    </source>
</evidence>
<dbReference type="GO" id="GO:0003951">
    <property type="term" value="F:NAD+ kinase activity"/>
    <property type="evidence" value="ECO:0007669"/>
    <property type="project" value="InterPro"/>
</dbReference>
<dbReference type="PIRSF" id="PIRSF016907">
    <property type="entry name" value="Kin_ATP-NAD"/>
    <property type="match status" value="1"/>
</dbReference>
<dbReference type="InterPro" id="IPR039065">
    <property type="entry name" value="AcoX-like"/>
</dbReference>
<dbReference type="OrthoDB" id="5511344at2"/>